<evidence type="ECO:0000256" key="1">
    <source>
        <dbReference type="SAM" id="MobiDB-lite"/>
    </source>
</evidence>
<evidence type="ECO:0000313" key="2">
    <source>
        <dbReference type="EMBL" id="OAA59433.1"/>
    </source>
</evidence>
<proteinExistence type="predicted"/>
<accession>A0A167SAS7</accession>
<protein>
    <submittedName>
        <fullName evidence="2">Uncharacterized protein</fullName>
    </submittedName>
</protein>
<dbReference type="GeneID" id="30022660"/>
<dbReference type="STRING" id="1081104.A0A167SAS7"/>
<dbReference type="RefSeq" id="XP_018702949.1">
    <property type="nucleotide sequence ID" value="XM_018849972.1"/>
</dbReference>
<comment type="caution">
    <text evidence="2">The sequence shown here is derived from an EMBL/GenBank/DDBJ whole genome shotgun (WGS) entry which is preliminary data.</text>
</comment>
<name>A0A167SAS7_CORFA</name>
<feature type="compositionally biased region" description="Basic and acidic residues" evidence="1">
    <location>
        <begin position="34"/>
        <end position="48"/>
    </location>
</feature>
<organism evidence="2 3">
    <name type="scientific">Cordyceps fumosorosea (strain ARSEF 2679)</name>
    <name type="common">Isaria fumosorosea</name>
    <dbReference type="NCBI Taxonomy" id="1081104"/>
    <lineage>
        <taxon>Eukaryota</taxon>
        <taxon>Fungi</taxon>
        <taxon>Dikarya</taxon>
        <taxon>Ascomycota</taxon>
        <taxon>Pezizomycotina</taxon>
        <taxon>Sordariomycetes</taxon>
        <taxon>Hypocreomycetidae</taxon>
        <taxon>Hypocreales</taxon>
        <taxon>Cordycipitaceae</taxon>
        <taxon>Cordyceps</taxon>
    </lineage>
</organism>
<gene>
    <name evidence="2" type="ORF">ISF_06368</name>
</gene>
<feature type="compositionally biased region" description="Polar residues" evidence="1">
    <location>
        <begin position="21"/>
        <end position="31"/>
    </location>
</feature>
<reference evidence="2 3" key="1">
    <citation type="journal article" date="2016" name="Genome Biol. Evol.">
        <title>Divergent and convergent evolution of fungal pathogenicity.</title>
        <authorList>
            <person name="Shang Y."/>
            <person name="Xiao G."/>
            <person name="Zheng P."/>
            <person name="Cen K."/>
            <person name="Zhan S."/>
            <person name="Wang C."/>
        </authorList>
    </citation>
    <scope>NUCLEOTIDE SEQUENCE [LARGE SCALE GENOMIC DNA]</scope>
    <source>
        <strain evidence="2 3">ARSEF 2679</strain>
    </source>
</reference>
<keyword evidence="3" id="KW-1185">Reference proteome</keyword>
<dbReference type="Proteomes" id="UP000076744">
    <property type="component" value="Unassembled WGS sequence"/>
</dbReference>
<feature type="compositionally biased region" description="Basic residues" evidence="1">
    <location>
        <begin position="369"/>
        <end position="378"/>
    </location>
</feature>
<evidence type="ECO:0000313" key="3">
    <source>
        <dbReference type="Proteomes" id="UP000076744"/>
    </source>
</evidence>
<sequence>MPPPPGTPTEPRSMRGAQPSFPLSNPSSHANSPGKRDRNDSFGHRTDRPPATATDGDVIMGNTSEAQRMPPPPRPPTTALAAEPPIPRLRSLAPAIFVPISKILPSEEAMEEFVALARTDRVAHMRKALEQCDRHAAAVRGNIPALFRREDARLMQVARAEDAAAGYGREDPRYDPQMRHGVSWWPASKADMERMIANMAAPAPPPPPPPPAKLSSSDVVAKVLHAERGRSGSRGGTHAPGDVIGHVPEPSFTHRPVTTPRAHAAREALMLVGKATAELHGYDAHISARRDERRRALDREIAQRSRSQPPVARVAPMAPMGISVREAEMDRSVRPPTSHNTTTTTDDTKGQSGGDGDGEQKQKTTPRGNGRHKRSCRP</sequence>
<feature type="compositionally biased region" description="Low complexity" evidence="1">
    <location>
        <begin position="309"/>
        <end position="320"/>
    </location>
</feature>
<feature type="region of interest" description="Disordered" evidence="1">
    <location>
        <begin position="228"/>
        <end position="252"/>
    </location>
</feature>
<dbReference type="AlphaFoldDB" id="A0A167SAS7"/>
<dbReference type="OrthoDB" id="4870369at2759"/>
<dbReference type="EMBL" id="AZHB01000016">
    <property type="protein sequence ID" value="OAA59433.1"/>
    <property type="molecule type" value="Genomic_DNA"/>
</dbReference>
<feature type="region of interest" description="Disordered" evidence="1">
    <location>
        <begin position="1"/>
        <end position="82"/>
    </location>
</feature>
<feature type="region of interest" description="Disordered" evidence="1">
    <location>
        <begin position="299"/>
        <end position="378"/>
    </location>
</feature>